<dbReference type="Gene3D" id="1.20.1250.20">
    <property type="entry name" value="MFS general substrate transporter like domains"/>
    <property type="match status" value="1"/>
</dbReference>
<dbReference type="RefSeq" id="WP_197003781.1">
    <property type="nucleotide sequence ID" value="NZ_BONS01000016.1"/>
</dbReference>
<name>A0A8J7GTE3_9ACTN</name>
<dbReference type="InterPro" id="IPR050171">
    <property type="entry name" value="MFS_Transporters"/>
</dbReference>
<organism evidence="9 10">
    <name type="scientific">Longispora fulva</name>
    <dbReference type="NCBI Taxonomy" id="619741"/>
    <lineage>
        <taxon>Bacteria</taxon>
        <taxon>Bacillati</taxon>
        <taxon>Actinomycetota</taxon>
        <taxon>Actinomycetes</taxon>
        <taxon>Micromonosporales</taxon>
        <taxon>Micromonosporaceae</taxon>
        <taxon>Longispora</taxon>
    </lineage>
</organism>
<dbReference type="Pfam" id="PF07690">
    <property type="entry name" value="MFS_1"/>
    <property type="match status" value="1"/>
</dbReference>
<feature type="transmembrane region" description="Helical" evidence="7">
    <location>
        <begin position="284"/>
        <end position="305"/>
    </location>
</feature>
<reference evidence="9" key="1">
    <citation type="submission" date="2020-11" db="EMBL/GenBank/DDBJ databases">
        <title>Sequencing the genomes of 1000 actinobacteria strains.</title>
        <authorList>
            <person name="Klenk H.-P."/>
        </authorList>
    </citation>
    <scope>NUCLEOTIDE SEQUENCE</scope>
    <source>
        <strain evidence="9">DSM 45356</strain>
    </source>
</reference>
<accession>A0A8J7GTE3</accession>
<dbReference type="PRINTS" id="PR01035">
    <property type="entry name" value="TCRTETA"/>
</dbReference>
<sequence length="419" mass="42863">MNRRAFVTGMLIDAVGTGLYMPFSLLFFHSVSGLSLTAVGAGLTAAGFAALALSPLAGSLIDRLGARRVLLASFVLRALAFACYPLAHSFPLFLLVTAATALGQQASAPATPAFISEIAAGADRDRLLALNRSVRNGGMGVGGVLAGGLLLLDGDLGYLAIALLNAASFAVAIPLILRASPGYRAALSRAASEASPARATASGGDATGYRAVFADRPYLALTATNFLLAFSYVALALAMPVYLHQALGLPEALAGTVFAVNTVLVAALGVPVSRLALRARRTRAAALGGVAFAASFAAFALLPFLPTGPTMIGAVLVVATLYTGAELLHSTPAQGLSVHAAPDHLRGRYLSAYQLSWAIAQSVAPVLITFLLGLGDWQIWVGLGGAALLGAGLLVRLERRLPGAAVHPVEVRRPVPVAA</sequence>
<evidence type="ECO:0000256" key="5">
    <source>
        <dbReference type="ARBA" id="ARBA00022989"/>
    </source>
</evidence>
<keyword evidence="6 7" id="KW-0472">Membrane</keyword>
<dbReference type="InterPro" id="IPR036259">
    <property type="entry name" value="MFS_trans_sf"/>
</dbReference>
<evidence type="ECO:0000313" key="9">
    <source>
        <dbReference type="EMBL" id="MBG6136861.1"/>
    </source>
</evidence>
<feature type="transmembrane region" description="Helical" evidence="7">
    <location>
        <begin position="252"/>
        <end position="272"/>
    </location>
</feature>
<evidence type="ECO:0000256" key="4">
    <source>
        <dbReference type="ARBA" id="ARBA00022692"/>
    </source>
</evidence>
<dbReference type="PANTHER" id="PTHR23517:SF2">
    <property type="entry name" value="MULTIDRUG RESISTANCE PROTEIN MDTH"/>
    <property type="match status" value="1"/>
</dbReference>
<dbReference type="GO" id="GO:0022857">
    <property type="term" value="F:transmembrane transporter activity"/>
    <property type="evidence" value="ECO:0007669"/>
    <property type="project" value="InterPro"/>
</dbReference>
<feature type="transmembrane region" description="Helical" evidence="7">
    <location>
        <begin position="7"/>
        <end position="28"/>
    </location>
</feature>
<dbReference type="InterPro" id="IPR011701">
    <property type="entry name" value="MFS"/>
</dbReference>
<keyword evidence="3" id="KW-1003">Cell membrane</keyword>
<feature type="domain" description="Major facilitator superfamily (MFS) profile" evidence="8">
    <location>
        <begin position="2"/>
        <end position="402"/>
    </location>
</feature>
<dbReference type="SUPFAM" id="SSF103473">
    <property type="entry name" value="MFS general substrate transporter"/>
    <property type="match status" value="1"/>
</dbReference>
<evidence type="ECO:0000259" key="8">
    <source>
        <dbReference type="PROSITE" id="PS50850"/>
    </source>
</evidence>
<feature type="transmembrane region" description="Helical" evidence="7">
    <location>
        <begin position="156"/>
        <end position="177"/>
    </location>
</feature>
<comment type="caution">
    <text evidence="9">The sequence shown here is derived from an EMBL/GenBank/DDBJ whole genome shotgun (WGS) entry which is preliminary data.</text>
</comment>
<evidence type="ECO:0000256" key="6">
    <source>
        <dbReference type="ARBA" id="ARBA00023136"/>
    </source>
</evidence>
<dbReference type="InterPro" id="IPR001958">
    <property type="entry name" value="Tet-R_TetA/multi-R_MdtG-like"/>
</dbReference>
<feature type="transmembrane region" description="Helical" evidence="7">
    <location>
        <begin position="69"/>
        <end position="87"/>
    </location>
</feature>
<keyword evidence="5 7" id="KW-1133">Transmembrane helix</keyword>
<feature type="transmembrane region" description="Helical" evidence="7">
    <location>
        <begin position="34"/>
        <end position="57"/>
    </location>
</feature>
<keyword evidence="2" id="KW-0813">Transport</keyword>
<feature type="transmembrane region" description="Helical" evidence="7">
    <location>
        <begin position="311"/>
        <end position="329"/>
    </location>
</feature>
<dbReference type="PROSITE" id="PS50850">
    <property type="entry name" value="MFS"/>
    <property type="match status" value="1"/>
</dbReference>
<gene>
    <name evidence="9" type="ORF">IW245_003055</name>
</gene>
<evidence type="ECO:0000313" key="10">
    <source>
        <dbReference type="Proteomes" id="UP000622552"/>
    </source>
</evidence>
<dbReference type="GO" id="GO:0005886">
    <property type="term" value="C:plasma membrane"/>
    <property type="evidence" value="ECO:0007669"/>
    <property type="project" value="UniProtKB-SubCell"/>
</dbReference>
<dbReference type="EMBL" id="JADOUF010000001">
    <property type="protein sequence ID" value="MBG6136861.1"/>
    <property type="molecule type" value="Genomic_DNA"/>
</dbReference>
<dbReference type="PANTHER" id="PTHR23517">
    <property type="entry name" value="RESISTANCE PROTEIN MDTM, PUTATIVE-RELATED-RELATED"/>
    <property type="match status" value="1"/>
</dbReference>
<protein>
    <submittedName>
        <fullName evidence="9">MFS family permease</fullName>
    </submittedName>
</protein>
<feature type="transmembrane region" description="Helical" evidence="7">
    <location>
        <begin position="218"/>
        <end position="240"/>
    </location>
</feature>
<proteinExistence type="predicted"/>
<dbReference type="AlphaFoldDB" id="A0A8J7GTE3"/>
<dbReference type="Proteomes" id="UP000622552">
    <property type="component" value="Unassembled WGS sequence"/>
</dbReference>
<evidence type="ECO:0000256" key="3">
    <source>
        <dbReference type="ARBA" id="ARBA00022475"/>
    </source>
</evidence>
<evidence type="ECO:0000256" key="2">
    <source>
        <dbReference type="ARBA" id="ARBA00022448"/>
    </source>
</evidence>
<evidence type="ECO:0000256" key="1">
    <source>
        <dbReference type="ARBA" id="ARBA00004651"/>
    </source>
</evidence>
<keyword evidence="4 7" id="KW-0812">Transmembrane</keyword>
<feature type="transmembrane region" description="Helical" evidence="7">
    <location>
        <begin position="350"/>
        <end position="371"/>
    </location>
</feature>
<feature type="transmembrane region" description="Helical" evidence="7">
    <location>
        <begin position="377"/>
        <end position="395"/>
    </location>
</feature>
<dbReference type="InterPro" id="IPR020846">
    <property type="entry name" value="MFS_dom"/>
</dbReference>
<comment type="subcellular location">
    <subcellularLocation>
        <location evidence="1">Cell membrane</location>
        <topology evidence="1">Multi-pass membrane protein</topology>
    </subcellularLocation>
</comment>
<keyword evidence="10" id="KW-1185">Reference proteome</keyword>
<evidence type="ECO:0000256" key="7">
    <source>
        <dbReference type="SAM" id="Phobius"/>
    </source>
</evidence>